<dbReference type="AlphaFoldDB" id="A0A6G0T683"/>
<comment type="caution">
    <text evidence="2">The sequence shown here is derived from an EMBL/GenBank/DDBJ whole genome shotgun (WGS) entry which is preliminary data.</text>
</comment>
<dbReference type="Proteomes" id="UP000475862">
    <property type="component" value="Unassembled WGS sequence"/>
</dbReference>
<feature type="transmembrane region" description="Helical" evidence="1">
    <location>
        <begin position="35"/>
        <end position="54"/>
    </location>
</feature>
<dbReference type="EMBL" id="VYZN01000054">
    <property type="protein sequence ID" value="KAE9526754.1"/>
    <property type="molecule type" value="Genomic_DNA"/>
</dbReference>
<proteinExistence type="predicted"/>
<evidence type="ECO:0000313" key="3">
    <source>
        <dbReference type="Proteomes" id="UP000475862"/>
    </source>
</evidence>
<sequence length="211" mass="24732">MILSNLLIRYTKNWNVINVKLRRILNKNISCTKTIAWMSVVTVLPYGMFVLILLNTQQNLESGVVVQLWYSAKCWSTLLLKYSISEYEIKNVWYYSENHNYNFFKKLVIRKRIPCFQFKNFENLQSQYKFVKMCTHKNVVKVLTIGNNSLFIASIPAVPNLFSCAELRTTNFWFTAQTASPSGQYHAALLLAVYTIRRYHGKRRKIDSGDF</sequence>
<name>A0A6G0T683_APHGL</name>
<keyword evidence="3" id="KW-1185">Reference proteome</keyword>
<gene>
    <name evidence="2" type="ORF">AGLY_013402</name>
</gene>
<keyword evidence="1" id="KW-1133">Transmembrane helix</keyword>
<keyword evidence="1" id="KW-0472">Membrane</keyword>
<keyword evidence="1" id="KW-0812">Transmembrane</keyword>
<evidence type="ECO:0000313" key="2">
    <source>
        <dbReference type="EMBL" id="KAE9526754.1"/>
    </source>
</evidence>
<reference evidence="2 3" key="1">
    <citation type="submission" date="2019-08" db="EMBL/GenBank/DDBJ databases">
        <title>The genome of the soybean aphid Biotype 1, its phylome, world population structure and adaptation to the North American continent.</title>
        <authorList>
            <person name="Giordano R."/>
            <person name="Donthu R.K."/>
            <person name="Hernandez A.G."/>
            <person name="Wright C.L."/>
            <person name="Zimin A.V."/>
        </authorList>
    </citation>
    <scope>NUCLEOTIDE SEQUENCE [LARGE SCALE GENOMIC DNA]</scope>
    <source>
        <tissue evidence="2">Whole aphids</tissue>
    </source>
</reference>
<protein>
    <submittedName>
        <fullName evidence="2">Uncharacterized protein</fullName>
    </submittedName>
</protein>
<accession>A0A6G0T683</accession>
<organism evidence="2 3">
    <name type="scientific">Aphis glycines</name>
    <name type="common">Soybean aphid</name>
    <dbReference type="NCBI Taxonomy" id="307491"/>
    <lineage>
        <taxon>Eukaryota</taxon>
        <taxon>Metazoa</taxon>
        <taxon>Ecdysozoa</taxon>
        <taxon>Arthropoda</taxon>
        <taxon>Hexapoda</taxon>
        <taxon>Insecta</taxon>
        <taxon>Pterygota</taxon>
        <taxon>Neoptera</taxon>
        <taxon>Paraneoptera</taxon>
        <taxon>Hemiptera</taxon>
        <taxon>Sternorrhyncha</taxon>
        <taxon>Aphidomorpha</taxon>
        <taxon>Aphidoidea</taxon>
        <taxon>Aphididae</taxon>
        <taxon>Aphidini</taxon>
        <taxon>Aphis</taxon>
        <taxon>Aphis</taxon>
    </lineage>
</organism>
<evidence type="ECO:0000256" key="1">
    <source>
        <dbReference type="SAM" id="Phobius"/>
    </source>
</evidence>